<name>A0AB34TZY0_PSEA0</name>
<protein>
    <submittedName>
        <fullName evidence="1">Uncharacterized protein</fullName>
    </submittedName>
</protein>
<reference evidence="1 2" key="1">
    <citation type="submission" date="2015-09" db="EMBL/GenBank/DDBJ databases">
        <title>Genome announcement of multiple Pseudomonas syringae strains.</title>
        <authorList>
            <person name="Thakur S."/>
            <person name="Wang P.W."/>
            <person name="Gong Y."/>
            <person name="Weir B.S."/>
            <person name="Guttman D.S."/>
        </authorList>
    </citation>
    <scope>NUCLEOTIDE SEQUENCE [LARGE SCALE GENOMIC DNA]</scope>
    <source>
        <strain evidence="1 2">ICMP9623</strain>
    </source>
</reference>
<evidence type="ECO:0000313" key="1">
    <source>
        <dbReference type="EMBL" id="KPX51116.1"/>
    </source>
</evidence>
<sequence length="233" mass="26569">MTKKPNDARVSRELKCWNCKAVFTLSEHGNCDGCCWKCGVEIDLHEIDIQPADQYPQGTRERFQKWVLSVQHPVKGWLDGHWLRRGDDREGYADEYVQGLWVAFKAFGAQPAEPVVWGSPKTVGQLIRQLQTLDPALETVALYRLPDDIPGVGGKVKQGHISTSYERMEGIWLGPYRGDGRKVLAFWTKLDPRPVPDGEFLMQTPPPDRELVTRRCECPVCWPGHPAHANRRR</sequence>
<dbReference type="AlphaFoldDB" id="A0AB34TZY0"/>
<dbReference type="EMBL" id="LJQN01000148">
    <property type="protein sequence ID" value="KPX51116.1"/>
    <property type="molecule type" value="Genomic_DNA"/>
</dbReference>
<accession>A0AB34TZY0</accession>
<dbReference type="Proteomes" id="UP000050545">
    <property type="component" value="Unassembled WGS sequence"/>
</dbReference>
<comment type="caution">
    <text evidence="1">The sequence shown here is derived from an EMBL/GenBank/DDBJ whole genome shotgun (WGS) entry which is preliminary data.</text>
</comment>
<dbReference type="RefSeq" id="WP_057405557.1">
    <property type="nucleotide sequence ID" value="NZ_LJQN01000148.1"/>
</dbReference>
<gene>
    <name evidence="1" type="ORF">ALO67_102063</name>
</gene>
<proteinExistence type="predicted"/>
<evidence type="ECO:0000313" key="2">
    <source>
        <dbReference type="Proteomes" id="UP000050545"/>
    </source>
</evidence>
<organism evidence="1 2">
    <name type="scientific">Pseudomonas amygdali pv. hibisci</name>
    <dbReference type="NCBI Taxonomy" id="251723"/>
    <lineage>
        <taxon>Bacteria</taxon>
        <taxon>Pseudomonadati</taxon>
        <taxon>Pseudomonadota</taxon>
        <taxon>Gammaproteobacteria</taxon>
        <taxon>Pseudomonadales</taxon>
        <taxon>Pseudomonadaceae</taxon>
        <taxon>Pseudomonas</taxon>
        <taxon>Pseudomonas amygdali</taxon>
    </lineage>
</organism>